<dbReference type="Gene3D" id="3.55.50.30">
    <property type="match status" value="1"/>
</dbReference>
<sequence>MDEINKQFEYSELLAGKVLDALTDEQKKQLLEWEEEVDGNRELAENILNAYSYNEWQEKIKTIDTVEAWASFLDRMDSSAKKPGKVVKLNMFKWMSAAAAVLVVGLALFTIFNKTGNLKPIEESSIAPGSSHAELVLSNGEVINLDEVDNQIQEGKVEAKNTKGILQYKDSEMVASQNESESAKVNTLRVPRGAEYQLVLSDGTKVWLNSDTELTYTVPFIGSERRVALKGEAYFDVTPNKELPFIVTSGTQEVQVLGTEFNVSAYTEDNRIITTLVEGKVKVEEKYSHATEFLSPNQQTNFDINSKSIKKKDVDVYPYVAWKEGRFVFHNVTLQELFSKISKWYDVEYQIEGEKLKSLKFTGDLPRYNDMSGILKIIEAEMSVNIQIGHNNKVYVSE</sequence>
<accession>A0A8J6PY34</accession>
<keyword evidence="1" id="KW-0812">Transmembrane</keyword>
<organism evidence="4 5">
    <name type="scientific">Aestuariibaculum sediminum</name>
    <dbReference type="NCBI Taxonomy" id="2770637"/>
    <lineage>
        <taxon>Bacteria</taxon>
        <taxon>Pseudomonadati</taxon>
        <taxon>Bacteroidota</taxon>
        <taxon>Flavobacteriia</taxon>
        <taxon>Flavobacteriales</taxon>
        <taxon>Flavobacteriaceae</taxon>
    </lineage>
</organism>
<dbReference type="Pfam" id="PF16344">
    <property type="entry name" value="FecR_C"/>
    <property type="match status" value="1"/>
</dbReference>
<dbReference type="RefSeq" id="WP_188228443.1">
    <property type="nucleotide sequence ID" value="NZ_JACVXB010000001.1"/>
</dbReference>
<dbReference type="Gene3D" id="2.60.120.1440">
    <property type="match status" value="1"/>
</dbReference>
<evidence type="ECO:0000313" key="4">
    <source>
        <dbReference type="EMBL" id="MBD0830633.1"/>
    </source>
</evidence>
<dbReference type="Pfam" id="PF04773">
    <property type="entry name" value="FecR"/>
    <property type="match status" value="1"/>
</dbReference>
<dbReference type="GO" id="GO:0016989">
    <property type="term" value="F:sigma factor antagonist activity"/>
    <property type="evidence" value="ECO:0007669"/>
    <property type="project" value="TreeGrafter"/>
</dbReference>
<dbReference type="AlphaFoldDB" id="A0A8J6PY34"/>
<keyword evidence="1" id="KW-0472">Membrane</keyword>
<feature type="transmembrane region" description="Helical" evidence="1">
    <location>
        <begin position="91"/>
        <end position="112"/>
    </location>
</feature>
<feature type="domain" description="Protein FecR C-terminal" evidence="3">
    <location>
        <begin position="326"/>
        <end position="395"/>
    </location>
</feature>
<protein>
    <submittedName>
        <fullName evidence="4">FecR family protein</fullName>
    </submittedName>
</protein>
<dbReference type="PANTHER" id="PTHR30273">
    <property type="entry name" value="PERIPLASMIC SIGNAL SENSOR AND SIGMA FACTOR ACTIVATOR FECR-RELATED"/>
    <property type="match status" value="1"/>
</dbReference>
<dbReference type="PANTHER" id="PTHR30273:SF2">
    <property type="entry name" value="PROTEIN FECR"/>
    <property type="match status" value="1"/>
</dbReference>
<feature type="domain" description="FecR protein" evidence="2">
    <location>
        <begin position="187"/>
        <end position="282"/>
    </location>
</feature>
<dbReference type="Proteomes" id="UP000600588">
    <property type="component" value="Unassembled WGS sequence"/>
</dbReference>
<dbReference type="InterPro" id="IPR012373">
    <property type="entry name" value="Ferrdict_sens_TM"/>
</dbReference>
<evidence type="ECO:0000259" key="2">
    <source>
        <dbReference type="Pfam" id="PF04773"/>
    </source>
</evidence>
<gene>
    <name evidence="4" type="ORF">ICJ83_00670</name>
</gene>
<keyword evidence="1" id="KW-1133">Transmembrane helix</keyword>
<evidence type="ECO:0000256" key="1">
    <source>
        <dbReference type="SAM" id="Phobius"/>
    </source>
</evidence>
<keyword evidence="5" id="KW-1185">Reference proteome</keyword>
<reference evidence="4 5" key="1">
    <citation type="submission" date="2020-09" db="EMBL/GenBank/DDBJ databases">
        <title>TT11 complete genome.</title>
        <authorList>
            <person name="Wu Z."/>
        </authorList>
    </citation>
    <scope>NUCLEOTIDE SEQUENCE [LARGE SCALE GENOMIC DNA]</scope>
    <source>
        <strain evidence="4 5">TT11</strain>
    </source>
</reference>
<comment type="caution">
    <text evidence="4">The sequence shown here is derived from an EMBL/GenBank/DDBJ whole genome shotgun (WGS) entry which is preliminary data.</text>
</comment>
<evidence type="ECO:0000259" key="3">
    <source>
        <dbReference type="Pfam" id="PF16344"/>
    </source>
</evidence>
<dbReference type="InterPro" id="IPR032508">
    <property type="entry name" value="FecR_C"/>
</dbReference>
<dbReference type="FunFam" id="2.60.120.1440:FF:000001">
    <property type="entry name" value="Putative anti-sigma factor"/>
    <property type="match status" value="1"/>
</dbReference>
<dbReference type="EMBL" id="JACVXB010000001">
    <property type="protein sequence ID" value="MBD0830633.1"/>
    <property type="molecule type" value="Genomic_DNA"/>
</dbReference>
<evidence type="ECO:0000313" key="5">
    <source>
        <dbReference type="Proteomes" id="UP000600588"/>
    </source>
</evidence>
<name>A0A8J6PY34_9FLAO</name>
<proteinExistence type="predicted"/>
<dbReference type="InterPro" id="IPR006860">
    <property type="entry name" value="FecR"/>
</dbReference>